<keyword evidence="5 15" id="KW-0378">Hydrolase</keyword>
<gene>
    <name evidence="18" type="ORF">CYJ27_01760</name>
</gene>
<dbReference type="NCBIfam" id="TIGR00643">
    <property type="entry name" value="recG"/>
    <property type="match status" value="1"/>
</dbReference>
<dbReference type="Pfam" id="PF00271">
    <property type="entry name" value="Helicase_C"/>
    <property type="match status" value="1"/>
</dbReference>
<dbReference type="SUPFAM" id="SSF50249">
    <property type="entry name" value="Nucleic acid-binding proteins"/>
    <property type="match status" value="1"/>
</dbReference>
<evidence type="ECO:0000256" key="10">
    <source>
        <dbReference type="ARBA" id="ARBA00023204"/>
    </source>
</evidence>
<comment type="catalytic activity">
    <reaction evidence="12 15">
        <text>Couples ATP hydrolysis with the unwinding of duplex DNA by translocating in the 3'-5' direction.</text>
        <dbReference type="EC" id="5.6.2.4"/>
    </reaction>
</comment>
<evidence type="ECO:0000256" key="3">
    <source>
        <dbReference type="ARBA" id="ARBA00022741"/>
    </source>
</evidence>
<evidence type="ECO:0000256" key="5">
    <source>
        <dbReference type="ARBA" id="ARBA00022801"/>
    </source>
</evidence>
<dbReference type="GO" id="GO:0006281">
    <property type="term" value="P:DNA repair"/>
    <property type="evidence" value="ECO:0007669"/>
    <property type="project" value="UniProtKB-UniRule"/>
</dbReference>
<dbReference type="AlphaFoldDB" id="A0A2I1K965"/>
<dbReference type="RefSeq" id="WP_101659559.1">
    <property type="nucleotide sequence ID" value="NZ_PKGZ01000001.1"/>
</dbReference>
<evidence type="ECO:0000259" key="16">
    <source>
        <dbReference type="PROSITE" id="PS51192"/>
    </source>
</evidence>
<sequence>MRQITDPVSVLPGVGPKKEELLKRLGIETIYDLLCQFPFRYEDLSVKSVEELENNQKATLSGIVVTAPVVHYFRGRKGSRLHFRFKVQEAVINVNFFNQPYLKKQVQPDCQLVIYGVYDQIKQQLNGFKILNISADPKDQEELACVYHTTKGLSQTELKKWVSLALDSYGDLIPELLPVELTQHYHLLTHKEAIRGIHFPKDQEESSAARRQIKYQELFLYALRMRWRKYLRHRNLNGVQAHYDNQWLRACIQTIPFELTDGQKSVINQLCFDLLQPYPMNRLLQGDVGSGKTIIALVVLAAVVNAGYQGALMIPTEILADQHFQAASSFFEKLNIKVALLSGSTPAKEKRRILEGLSSGELPCVIGTHALFQEEVVFHKLGLVIIDEQHRFGVKQRQKLIDKNKEQVPNVLYMTATPIPRTLEITIMGDMEVSQLTEMPIGRRAIKTLWLKTDQMEQGDHLLREELKKGHQAYIICPLVGESEKIEAENAQAVYEDYHSRFKNQFQVGLLHGQLTGDEKEQVMKEFSENRVQILVATTVVEVGVNVPNATVMVILDADRFGLAQLHQLRGRVGRGSAPSYCLLMAMPNSSNGKERMKIMTESTDGFYLSQKDLELRGAGDYFGTKQSGWPEFALADPIEDQSILEAARQDAERFVSYFKAHPKAYPLLLRWLEENIGKYQA</sequence>
<evidence type="ECO:0000256" key="14">
    <source>
        <dbReference type="ARBA" id="ARBA00048988"/>
    </source>
</evidence>
<dbReference type="GO" id="GO:0016887">
    <property type="term" value="F:ATP hydrolysis activity"/>
    <property type="evidence" value="ECO:0007669"/>
    <property type="project" value="RHEA"/>
</dbReference>
<dbReference type="InterPro" id="IPR001650">
    <property type="entry name" value="Helicase_C-like"/>
</dbReference>
<evidence type="ECO:0000256" key="11">
    <source>
        <dbReference type="ARBA" id="ARBA00023235"/>
    </source>
</evidence>
<comment type="similarity">
    <text evidence="1 15">Belongs to the helicase family. RecG subfamily.</text>
</comment>
<dbReference type="Proteomes" id="UP000234775">
    <property type="component" value="Unassembled WGS sequence"/>
</dbReference>
<evidence type="ECO:0000256" key="8">
    <source>
        <dbReference type="ARBA" id="ARBA00023125"/>
    </source>
</evidence>
<dbReference type="PANTHER" id="PTHR47964">
    <property type="entry name" value="ATP-DEPENDENT DNA HELICASE HOMOLOG RECG, CHLOROPLASTIC"/>
    <property type="match status" value="1"/>
</dbReference>
<evidence type="ECO:0000256" key="15">
    <source>
        <dbReference type="RuleBase" id="RU363016"/>
    </source>
</evidence>
<keyword evidence="19" id="KW-1185">Reference proteome</keyword>
<dbReference type="Gene3D" id="3.40.50.300">
    <property type="entry name" value="P-loop containing nucleotide triphosphate hydrolases"/>
    <property type="match status" value="2"/>
</dbReference>
<dbReference type="InterPro" id="IPR012340">
    <property type="entry name" value="NA-bd_OB-fold"/>
</dbReference>
<name>A0A2I1K965_9LACT</name>
<dbReference type="EC" id="5.6.2.4" evidence="13 15"/>
<dbReference type="SUPFAM" id="SSF52540">
    <property type="entry name" value="P-loop containing nucleoside triphosphate hydrolases"/>
    <property type="match status" value="2"/>
</dbReference>
<keyword evidence="11" id="KW-0413">Isomerase</keyword>
<dbReference type="NCBIfam" id="NF008168">
    <property type="entry name" value="PRK10917.2-2"/>
    <property type="match status" value="1"/>
</dbReference>
<evidence type="ECO:0000256" key="9">
    <source>
        <dbReference type="ARBA" id="ARBA00023172"/>
    </source>
</evidence>
<dbReference type="InterPro" id="IPR011545">
    <property type="entry name" value="DEAD/DEAH_box_helicase_dom"/>
</dbReference>
<keyword evidence="9 15" id="KW-0233">DNA recombination</keyword>
<comment type="function">
    <text evidence="15">Plays a critical role in recombination and DNA repair. Helps process Holliday junction intermediates to mature products by catalyzing branch migration. Has replication fork regression activity, unwinds stalled or blocked replication forks to make a HJ that can be resolved. Has a DNA unwinding activity characteristic of a DNA helicase with 3'-5' polarity.</text>
</comment>
<evidence type="ECO:0000256" key="12">
    <source>
        <dbReference type="ARBA" id="ARBA00034617"/>
    </source>
</evidence>
<dbReference type="SMART" id="SM00490">
    <property type="entry name" value="HELICc"/>
    <property type="match status" value="1"/>
</dbReference>
<dbReference type="CDD" id="cd18811">
    <property type="entry name" value="SF2_C_RecG"/>
    <property type="match status" value="1"/>
</dbReference>
<comment type="caution">
    <text evidence="18">The sequence shown here is derived from an EMBL/GenBank/DDBJ whole genome shotgun (WGS) entry which is preliminary data.</text>
</comment>
<dbReference type="GO" id="GO:0043138">
    <property type="term" value="F:3'-5' DNA helicase activity"/>
    <property type="evidence" value="ECO:0007669"/>
    <property type="project" value="UniProtKB-EC"/>
</dbReference>
<dbReference type="PANTHER" id="PTHR47964:SF1">
    <property type="entry name" value="ATP-DEPENDENT DNA HELICASE HOMOLOG RECG, CHLOROPLASTIC"/>
    <property type="match status" value="1"/>
</dbReference>
<evidence type="ECO:0000313" key="18">
    <source>
        <dbReference type="EMBL" id="PKY92183.1"/>
    </source>
</evidence>
<keyword evidence="7 15" id="KW-0067">ATP-binding</keyword>
<evidence type="ECO:0000256" key="2">
    <source>
        <dbReference type="ARBA" id="ARBA00017846"/>
    </source>
</evidence>
<comment type="catalytic activity">
    <reaction evidence="14 15">
        <text>ATP + H2O = ADP + phosphate + H(+)</text>
        <dbReference type="Rhea" id="RHEA:13065"/>
        <dbReference type="ChEBI" id="CHEBI:15377"/>
        <dbReference type="ChEBI" id="CHEBI:15378"/>
        <dbReference type="ChEBI" id="CHEBI:30616"/>
        <dbReference type="ChEBI" id="CHEBI:43474"/>
        <dbReference type="ChEBI" id="CHEBI:456216"/>
        <dbReference type="EC" id="5.6.2.4"/>
    </reaction>
</comment>
<keyword evidence="10 15" id="KW-0234">DNA repair</keyword>
<dbReference type="Pfam" id="PF17191">
    <property type="entry name" value="RecG_wedge"/>
    <property type="match status" value="1"/>
</dbReference>
<evidence type="ECO:0000256" key="4">
    <source>
        <dbReference type="ARBA" id="ARBA00022763"/>
    </source>
</evidence>
<keyword evidence="4 15" id="KW-0227">DNA damage</keyword>
<dbReference type="InterPro" id="IPR033454">
    <property type="entry name" value="RecG_wedge"/>
</dbReference>
<dbReference type="GO" id="GO:0003677">
    <property type="term" value="F:DNA binding"/>
    <property type="evidence" value="ECO:0007669"/>
    <property type="project" value="UniProtKB-KW"/>
</dbReference>
<accession>A0A2I1K965</accession>
<evidence type="ECO:0000313" key="19">
    <source>
        <dbReference type="Proteomes" id="UP000234775"/>
    </source>
</evidence>
<keyword evidence="8" id="KW-0238">DNA-binding</keyword>
<dbReference type="InterPro" id="IPR027417">
    <property type="entry name" value="P-loop_NTPase"/>
</dbReference>
<reference evidence="18 19" key="1">
    <citation type="submission" date="2017-12" db="EMBL/GenBank/DDBJ databases">
        <title>Phylogenetic diversity of female urinary microbiome.</title>
        <authorList>
            <person name="Thomas-White K."/>
            <person name="Wolfe A.J."/>
        </authorList>
    </citation>
    <scope>NUCLEOTIDE SEQUENCE [LARGE SCALE GENOMIC DNA]</scope>
    <source>
        <strain evidence="18 19">UMB0844</strain>
    </source>
</reference>
<evidence type="ECO:0000256" key="7">
    <source>
        <dbReference type="ARBA" id="ARBA00022840"/>
    </source>
</evidence>
<evidence type="ECO:0000256" key="1">
    <source>
        <dbReference type="ARBA" id="ARBA00007504"/>
    </source>
</evidence>
<dbReference type="Pfam" id="PF00270">
    <property type="entry name" value="DEAD"/>
    <property type="match status" value="1"/>
</dbReference>
<dbReference type="SMART" id="SM00487">
    <property type="entry name" value="DEXDc"/>
    <property type="match status" value="1"/>
</dbReference>
<feature type="domain" description="Helicase C-terminal" evidence="17">
    <location>
        <begin position="455"/>
        <end position="615"/>
    </location>
</feature>
<dbReference type="NCBIfam" id="NF008165">
    <property type="entry name" value="PRK10917.1-3"/>
    <property type="match status" value="1"/>
</dbReference>
<dbReference type="Gene3D" id="1.10.150.20">
    <property type="entry name" value="5' to 3' exonuclease, C-terminal subdomain"/>
    <property type="match status" value="1"/>
</dbReference>
<evidence type="ECO:0000256" key="6">
    <source>
        <dbReference type="ARBA" id="ARBA00022806"/>
    </source>
</evidence>
<dbReference type="EMBL" id="PKGZ01000001">
    <property type="protein sequence ID" value="PKY92183.1"/>
    <property type="molecule type" value="Genomic_DNA"/>
</dbReference>
<dbReference type="InterPro" id="IPR047112">
    <property type="entry name" value="RecG/Mfd"/>
</dbReference>
<evidence type="ECO:0000256" key="13">
    <source>
        <dbReference type="ARBA" id="ARBA00034808"/>
    </source>
</evidence>
<dbReference type="Gene3D" id="2.40.50.140">
    <property type="entry name" value="Nucleic acid-binding proteins"/>
    <property type="match status" value="1"/>
</dbReference>
<organism evidence="18 19">
    <name type="scientific">Aerococcus christensenii</name>
    <dbReference type="NCBI Taxonomy" id="87541"/>
    <lineage>
        <taxon>Bacteria</taxon>
        <taxon>Bacillati</taxon>
        <taxon>Bacillota</taxon>
        <taxon>Bacilli</taxon>
        <taxon>Lactobacillales</taxon>
        <taxon>Aerococcaceae</taxon>
        <taxon>Aerococcus</taxon>
    </lineage>
</organism>
<dbReference type="InterPro" id="IPR004609">
    <property type="entry name" value="ATP-dep_DNA_helicase_RecG"/>
</dbReference>
<feature type="domain" description="Helicase ATP-binding" evidence="16">
    <location>
        <begin position="273"/>
        <end position="436"/>
    </location>
</feature>
<evidence type="ECO:0000259" key="17">
    <source>
        <dbReference type="PROSITE" id="PS51194"/>
    </source>
</evidence>
<dbReference type="CDD" id="cd17992">
    <property type="entry name" value="DEXHc_RecG"/>
    <property type="match status" value="1"/>
</dbReference>
<dbReference type="PROSITE" id="PS51192">
    <property type="entry name" value="HELICASE_ATP_BIND_1"/>
    <property type="match status" value="1"/>
</dbReference>
<dbReference type="GO" id="GO:0005524">
    <property type="term" value="F:ATP binding"/>
    <property type="evidence" value="ECO:0007669"/>
    <property type="project" value="UniProtKB-KW"/>
</dbReference>
<proteinExistence type="inferred from homology"/>
<dbReference type="PROSITE" id="PS51194">
    <property type="entry name" value="HELICASE_CTER"/>
    <property type="match status" value="1"/>
</dbReference>
<keyword evidence="3 15" id="KW-0547">Nucleotide-binding</keyword>
<keyword evidence="6 15" id="KW-0347">Helicase</keyword>
<dbReference type="GO" id="GO:0006310">
    <property type="term" value="P:DNA recombination"/>
    <property type="evidence" value="ECO:0007669"/>
    <property type="project" value="UniProtKB-UniRule"/>
</dbReference>
<dbReference type="InterPro" id="IPR014001">
    <property type="entry name" value="Helicase_ATP-bd"/>
</dbReference>
<protein>
    <recommendedName>
        <fullName evidence="2 15">ATP-dependent DNA helicase RecG</fullName>
        <ecNumber evidence="13 15">5.6.2.4</ecNumber>
    </recommendedName>
</protein>